<dbReference type="EMBL" id="CP015118">
    <property type="protein sequence ID" value="ARN21779.1"/>
    <property type="molecule type" value="Genomic_DNA"/>
</dbReference>
<accession>A0A1W6LBZ2</accession>
<dbReference type="KEGG" id="rgu:A4W93_18810"/>
<dbReference type="Gene3D" id="3.30.1330.60">
    <property type="entry name" value="OmpA-like domain"/>
    <property type="match status" value="1"/>
</dbReference>
<organism evidence="1 2">
    <name type="scientific">Piscinibacter gummiphilus</name>
    <dbReference type="NCBI Taxonomy" id="946333"/>
    <lineage>
        <taxon>Bacteria</taxon>
        <taxon>Pseudomonadati</taxon>
        <taxon>Pseudomonadota</taxon>
        <taxon>Betaproteobacteria</taxon>
        <taxon>Burkholderiales</taxon>
        <taxon>Sphaerotilaceae</taxon>
        <taxon>Piscinibacter</taxon>
    </lineage>
</organism>
<proteinExistence type="predicted"/>
<evidence type="ECO:0000313" key="2">
    <source>
        <dbReference type="Proteomes" id="UP000193427"/>
    </source>
</evidence>
<keyword evidence="2" id="KW-1185">Reference proteome</keyword>
<dbReference type="SUPFAM" id="SSF74653">
    <property type="entry name" value="TolA/TonB C-terminal domain"/>
    <property type="match status" value="1"/>
</dbReference>
<gene>
    <name evidence="1" type="ORF">A4W93_18810</name>
</gene>
<name>A0A1W6LBZ2_9BURK</name>
<evidence type="ECO:0000313" key="1">
    <source>
        <dbReference type="EMBL" id="ARN21779.1"/>
    </source>
</evidence>
<reference evidence="1 2" key="1">
    <citation type="submission" date="2016-04" db="EMBL/GenBank/DDBJ databases">
        <title>Complete genome sequence of natural rubber-degrading, novel Gram-negative bacterium, Rhizobacter gummiphilus strain NS21.</title>
        <authorList>
            <person name="Tabata M."/>
            <person name="Kasai D."/>
            <person name="Fukuda M."/>
        </authorList>
    </citation>
    <scope>NUCLEOTIDE SEQUENCE [LARGE SCALE GENOMIC DNA]</scope>
    <source>
        <strain evidence="1 2">NS21</strain>
    </source>
</reference>
<dbReference type="InterPro" id="IPR036737">
    <property type="entry name" value="OmpA-like_sf"/>
</dbReference>
<dbReference type="AlphaFoldDB" id="A0A1W6LBZ2"/>
<dbReference type="SUPFAM" id="SSF103088">
    <property type="entry name" value="OmpA-like"/>
    <property type="match status" value="1"/>
</dbReference>
<protein>
    <submittedName>
        <fullName evidence="1">Uncharacterized protein</fullName>
    </submittedName>
</protein>
<sequence>MPHNARVASLPSTRLHEPMKSRLLPLFLVLPMTLWAAGPDRPAPSAFCAAVAALPAPASKDETPWSAAECTEGLERHARALQKANGVTTPVSARVVLQAPAPLEESERVWFEFEVYYHLFDANLSVQARDKIDTAIERLNATWRVESVTLVGRQDPVEAAGPEFGMARRRVDNLVEYLRAAGMSADVTFRPSVERGSQPDTADGRARDRVVLVSVSALRRRGVPEVRPPPKSDRESARALRAEEERLIARLRVEIAALSHPPAQRPESAAQARARETRRESMQALLDEVEFRRKEARTRYVHPRTQDPLVQGYFGEVMRRIETEGTERFPKSEGRSVYGKAVLTFTLRPDGNVSDIEVLKSNSQVISDHSIGLIRSMAPFGKFPADLAEEVDRLVIVAPFNYSDGTQ</sequence>
<dbReference type="Gene3D" id="3.30.1150.10">
    <property type="match status" value="1"/>
</dbReference>
<dbReference type="STRING" id="946333.A4W93_18810"/>
<dbReference type="Proteomes" id="UP000193427">
    <property type="component" value="Chromosome"/>
</dbReference>